<keyword evidence="4" id="KW-0326">Glycosidase</keyword>
<dbReference type="InterPro" id="IPR013529">
    <property type="entry name" value="Glyco_hydro_42_N"/>
</dbReference>
<dbReference type="GO" id="GO:0004565">
    <property type="term" value="F:beta-galactosidase activity"/>
    <property type="evidence" value="ECO:0007669"/>
    <property type="project" value="InterPro"/>
</dbReference>
<evidence type="ECO:0000259" key="6">
    <source>
        <dbReference type="Pfam" id="PF11790"/>
    </source>
</evidence>
<evidence type="ECO:0000256" key="3">
    <source>
        <dbReference type="ARBA" id="ARBA00022801"/>
    </source>
</evidence>
<keyword evidence="3" id="KW-0378">Hydrolase</keyword>
<dbReference type="EMBL" id="CP000909">
    <property type="protein sequence ID" value="ABY36724.1"/>
    <property type="molecule type" value="Genomic_DNA"/>
</dbReference>
<dbReference type="GO" id="GO:0004553">
    <property type="term" value="F:hydrolase activity, hydrolyzing O-glycosyl compounds"/>
    <property type="evidence" value="ECO:0000318"/>
    <property type="project" value="GO_Central"/>
</dbReference>
<dbReference type="EnsemblBacteria" id="ABY36724">
    <property type="protein sequence ID" value="ABY36724"/>
    <property type="gene ID" value="Caur_3540"/>
</dbReference>
<evidence type="ECO:0000256" key="2">
    <source>
        <dbReference type="ARBA" id="ARBA00022764"/>
    </source>
</evidence>
<dbReference type="PATRIC" id="fig|324602.8.peg.3989"/>
<dbReference type="PANTHER" id="PTHR12631:SF10">
    <property type="entry name" value="BETA-XYLOSIDASE-LIKE PROTEIN-RELATED"/>
    <property type="match status" value="1"/>
</dbReference>
<dbReference type="eggNOG" id="COG2723">
    <property type="taxonomic scope" value="Bacteria"/>
</dbReference>
<gene>
    <name evidence="7" type="ordered locus">Caur_3540</name>
</gene>
<reference evidence="8" key="1">
    <citation type="journal article" date="2011" name="BMC Genomics">
        <title>Complete genome sequence of the filamentous anoxygenic phototrophic bacterium Chloroflexus aurantiacus.</title>
        <authorList>
            <person name="Tang K.H."/>
            <person name="Barry K."/>
            <person name="Chertkov O."/>
            <person name="Dalin E."/>
            <person name="Han C.S."/>
            <person name="Hauser L.J."/>
            <person name="Honchak B.M."/>
            <person name="Karbach L.E."/>
            <person name="Land M.L."/>
            <person name="Lapidus A."/>
            <person name="Larimer F.W."/>
            <person name="Mikhailova N."/>
            <person name="Pitluck S."/>
            <person name="Pierson B.K."/>
            <person name="Blankenship R.E."/>
        </authorList>
    </citation>
    <scope>NUCLEOTIDE SEQUENCE [LARGE SCALE GENOMIC DNA]</scope>
    <source>
        <strain evidence="8">ATCC 29366 / DSM 635 / J-10-fl</strain>
    </source>
</reference>
<dbReference type="GO" id="GO:0009341">
    <property type="term" value="C:beta-galactosidase complex"/>
    <property type="evidence" value="ECO:0007669"/>
    <property type="project" value="InterPro"/>
</dbReference>
<name>A9WA42_CHLAA</name>
<evidence type="ECO:0000313" key="7">
    <source>
        <dbReference type="EMBL" id="ABY36724.1"/>
    </source>
</evidence>
<dbReference type="AlphaFoldDB" id="A9WA42"/>
<evidence type="ECO:0000313" key="8">
    <source>
        <dbReference type="Proteomes" id="UP000002008"/>
    </source>
</evidence>
<dbReference type="Gene3D" id="3.20.20.80">
    <property type="entry name" value="Glycosidases"/>
    <property type="match status" value="1"/>
</dbReference>
<dbReference type="CAZy" id="GH39">
    <property type="family name" value="Glycoside Hydrolase Family 39"/>
</dbReference>
<dbReference type="InterPro" id="IPR006714">
    <property type="entry name" value="FlaA"/>
</dbReference>
<dbReference type="SUPFAM" id="SSF49785">
    <property type="entry name" value="Galactose-binding domain-like"/>
    <property type="match status" value="1"/>
</dbReference>
<dbReference type="Gene3D" id="2.60.120.260">
    <property type="entry name" value="Galactose-binding domain-like"/>
    <property type="match status" value="1"/>
</dbReference>
<dbReference type="Proteomes" id="UP000002008">
    <property type="component" value="Chromosome"/>
</dbReference>
<keyword evidence="8" id="KW-1185">Reference proteome</keyword>
<dbReference type="GO" id="GO:0030288">
    <property type="term" value="C:outer membrane-bounded periplasmic space"/>
    <property type="evidence" value="ECO:0007669"/>
    <property type="project" value="InterPro"/>
</dbReference>
<dbReference type="Pfam" id="PF11790">
    <property type="entry name" value="Glyco_hydro_cc"/>
    <property type="match status" value="1"/>
</dbReference>
<evidence type="ECO:0000256" key="4">
    <source>
        <dbReference type="ARBA" id="ARBA00023295"/>
    </source>
</evidence>
<dbReference type="Pfam" id="PF02449">
    <property type="entry name" value="Glyco_hydro_42"/>
    <property type="match status" value="1"/>
</dbReference>
<dbReference type="GO" id="GO:0055040">
    <property type="term" value="C:periplasmic flagellum"/>
    <property type="evidence" value="ECO:0007669"/>
    <property type="project" value="UniProtKB-SubCell"/>
</dbReference>
<dbReference type="STRING" id="324602.Caur_3540"/>
<organism evidence="7 8">
    <name type="scientific">Chloroflexus aurantiacus (strain ATCC 29366 / DSM 635 / J-10-fl)</name>
    <dbReference type="NCBI Taxonomy" id="324602"/>
    <lineage>
        <taxon>Bacteria</taxon>
        <taxon>Bacillati</taxon>
        <taxon>Chloroflexota</taxon>
        <taxon>Chloroflexia</taxon>
        <taxon>Chloroflexales</taxon>
        <taxon>Chloroflexineae</taxon>
        <taxon>Chloroflexaceae</taxon>
        <taxon>Chloroflexus</taxon>
    </lineage>
</organism>
<dbReference type="PANTHER" id="PTHR12631">
    <property type="entry name" value="ALPHA-L-IDURONIDASE"/>
    <property type="match status" value="1"/>
</dbReference>
<dbReference type="KEGG" id="cau:Caur_3540"/>
<dbReference type="HOGENOM" id="CLU_019088_0_0_0"/>
<feature type="domain" description="Glycoside hydrolase family 42 N-terminal" evidence="5">
    <location>
        <begin position="72"/>
        <end position="119"/>
    </location>
</feature>
<keyword evidence="2" id="KW-0574">Periplasm</keyword>
<evidence type="ECO:0000259" key="5">
    <source>
        <dbReference type="Pfam" id="PF02449"/>
    </source>
</evidence>
<dbReference type="InterPro" id="IPR024655">
    <property type="entry name" value="Asl1_glyco_hydro_catalytic"/>
</dbReference>
<protein>
    <recommendedName>
        <fullName evidence="9">Asl1-like glycosyl hydrolase catalytic domain-containing protein</fullName>
    </recommendedName>
</protein>
<dbReference type="GO" id="GO:0005975">
    <property type="term" value="P:carbohydrate metabolic process"/>
    <property type="evidence" value="ECO:0007669"/>
    <property type="project" value="InterPro"/>
</dbReference>
<dbReference type="InterPro" id="IPR017853">
    <property type="entry name" value="GH"/>
</dbReference>
<evidence type="ECO:0000256" key="1">
    <source>
        <dbReference type="ARBA" id="ARBA00004631"/>
    </source>
</evidence>
<dbReference type="InterPro" id="IPR051923">
    <property type="entry name" value="Glycosyl_Hydrolase_39"/>
</dbReference>
<dbReference type="InParanoid" id="A9WA42"/>
<dbReference type="InterPro" id="IPR008979">
    <property type="entry name" value="Galactose-bd-like_sf"/>
</dbReference>
<dbReference type="Pfam" id="PF04620">
    <property type="entry name" value="FlaA"/>
    <property type="match status" value="1"/>
</dbReference>
<feature type="domain" description="Asl1-like glycosyl hydrolase catalytic" evidence="6">
    <location>
        <begin position="155"/>
        <end position="338"/>
    </location>
</feature>
<dbReference type="SUPFAM" id="SSF51445">
    <property type="entry name" value="(Trans)glycosidases"/>
    <property type="match status" value="1"/>
</dbReference>
<proteinExistence type="predicted"/>
<comment type="subcellular location">
    <subcellularLocation>
        <location evidence="1">Periplasmic flagellum</location>
    </subcellularLocation>
</comment>
<accession>A9WA42</accession>
<sequence>MYTAFVRYVLLKRESLCMHHARYLHLLLLLSLFLAGWPSVPAAVQSANPSAFGANTHIATTYPFPDSLHQPADVIAQSALGWVREEFQWGRIEPRPGQYDWTFTDRAVNELTQRGINIVGLFNPAVGWGTPSPADDGIPPEQGSFYPPDPQLFASFVATVVNRYKDRIRYWQVWNEPDNPVYWRPAPDPAAYAALLRAVYPAIKAADPGATVLAAGIVSPEPAGSFLQALADNGAWNSFDIIALHPYTDPLGPEAGSIDSVGIGAIQTLAARLGPKPIWVTEFGWADSESDRTGAQSIDGETQANYLIRAMALLRQAGVERVIMFRFKDMQLRNGVPYNAYGLLRYGNGQADYSQFKPAFNAFRTLNQQVGGRQPLGVRRLSEARIAFDFERSLNWQTFPVGNGSIGQSSAQVRSGSGAAEVRYRFTTGGNDYVSFTPREAISFPAGTTQIGVWVYGDGSSFDLKVQLRDIQGEILQYRLGKIGPTGWQQLVAAINGPVEPGNRIRFVDGKLDGEITLQAIVIDDDPDSRTGEGVIYLDDLTGYSGPEAYAARFASDNGVVEVVWAVDGGQVRIPSADAVVTVIDRDGTQRQQATSGGFLTLDVGPRPVYLIYRPGAEQPVSPSQPAASGGFVPPNGAFADDAMRNVWQRTDQPVAGGAPGLRPRSWIWGPQPISGAMREPYAQSPGGSRLVQYFDKSRMEINNPNAPRNQWYVTNGLLVVEMLTGRIQLGDAQFEDRTPADEAVAGDPAAVNPNAPTYATLRSVAFPVQTSRAPDRSGQVVTAFLNRDGSVSERPDLGRYDVRIGSYESTLGHNIPQVFLDYFAQQGVVFENGRYVNRQIIDWVFVMGLPISEPYWARVKVGGVEKDVLIQAFERRVLTYTPDNDPNWRVEMGNVGQHYLRWRYGGQ</sequence>
<evidence type="ECO:0008006" key="9">
    <source>
        <dbReference type="Google" id="ProtNLM"/>
    </source>
</evidence>
<dbReference type="GO" id="GO:0071973">
    <property type="term" value="P:bacterial-type flagellum-dependent cell motility"/>
    <property type="evidence" value="ECO:0007669"/>
    <property type="project" value="InterPro"/>
</dbReference>